<keyword evidence="1 3" id="KW-0853">WD repeat</keyword>
<feature type="repeat" description="WD" evidence="3">
    <location>
        <begin position="308"/>
        <end position="341"/>
    </location>
</feature>
<dbReference type="PROSITE" id="PS50294">
    <property type="entry name" value="WD_REPEATS_REGION"/>
    <property type="match status" value="1"/>
</dbReference>
<keyword evidence="5" id="KW-0648">Protein biosynthesis</keyword>
<dbReference type="InterPro" id="IPR036322">
    <property type="entry name" value="WD40_repeat_dom_sf"/>
</dbReference>
<dbReference type="GO" id="GO:0016251">
    <property type="term" value="F:RNA polymerase II general transcription initiation factor activity"/>
    <property type="evidence" value="ECO:0007669"/>
    <property type="project" value="TreeGrafter"/>
</dbReference>
<feature type="compositionally biased region" description="Polar residues" evidence="4">
    <location>
        <begin position="140"/>
        <end position="153"/>
    </location>
</feature>
<dbReference type="Gene3D" id="2.130.10.10">
    <property type="entry name" value="YVTN repeat-like/Quinoprotein amine dehydrogenase"/>
    <property type="match status" value="2"/>
</dbReference>
<sequence length="580" mass="64961">MRRSKGILLEIVKSAEASRVDTEAKQKVTAFLSGQRSAADPGYVVGMLSEIKDDTLDEIKVENQTEDAAVENYGEVKTAKKTEISTLLNQFERKMKNIGEMKVEVVNMKHELGEMGESIADDKKMLVELKKSCSKKDSGSPPNMRSPSRNNTLPVPGTPGAGEMSTLRIPSKRSVAGASDSGSSRAPSREKDKEWDGDPTKFEALLKLRHGTGREQRYGPRFRMMSCSYNMEGTQICTCSEDKTCRIFDRLSQKQLFKFMHNELVRCAAISRSNRYVCVGCDDQHCRMFPLCREEDHPELKQGEEYYWLNHSNYLTSISFGQEDRLLLTTCRDRTTRIWDIGNMELRVPMVKWKMEDPVLQAAFSPDQTKIGIASGAQRYFGVAAVYQMDHKGNTEPGAAPPLAFLEHPDCVTCIAFSSNHRYCGTACLDGEARVFDLRTSCEDGCIRVFNIALRKTLQCFSTGEPLTWATLSPCGLEVASTSSEGQLQGNGVHKHMQWSHLTLQCFSTGEPLTWATLSPCGLEVASTSSEGQLQHLGCKDSRRRRVNLPRIWGIPGRMSRRLQEHQRFLNGSLEDAGQF</sequence>
<dbReference type="SUPFAM" id="SSF50978">
    <property type="entry name" value="WD40 repeat-like"/>
    <property type="match status" value="1"/>
</dbReference>
<dbReference type="Pfam" id="PF00400">
    <property type="entry name" value="WD40"/>
    <property type="match status" value="4"/>
</dbReference>
<accession>A0A1Q9DAP0</accession>
<dbReference type="GO" id="GO:0006367">
    <property type="term" value="P:transcription initiation at RNA polymerase II promoter"/>
    <property type="evidence" value="ECO:0007669"/>
    <property type="project" value="TreeGrafter"/>
</dbReference>
<dbReference type="InterPro" id="IPR001680">
    <property type="entry name" value="WD40_rpt"/>
</dbReference>
<proteinExistence type="predicted"/>
<dbReference type="InterPro" id="IPR019775">
    <property type="entry name" value="WD40_repeat_CS"/>
</dbReference>
<dbReference type="EMBL" id="LSRX01000631">
    <property type="protein sequence ID" value="OLP92200.1"/>
    <property type="molecule type" value="Genomic_DNA"/>
</dbReference>
<keyword evidence="6" id="KW-1185">Reference proteome</keyword>
<evidence type="ECO:0000256" key="1">
    <source>
        <dbReference type="ARBA" id="ARBA00022574"/>
    </source>
</evidence>
<keyword evidence="2" id="KW-0677">Repeat</keyword>
<dbReference type="Proteomes" id="UP000186817">
    <property type="component" value="Unassembled WGS sequence"/>
</dbReference>
<dbReference type="PANTHER" id="PTHR19879">
    <property type="entry name" value="TRANSCRIPTION INITIATION FACTOR TFIID"/>
    <property type="match status" value="1"/>
</dbReference>
<dbReference type="GO" id="GO:0005669">
    <property type="term" value="C:transcription factor TFIID complex"/>
    <property type="evidence" value="ECO:0007669"/>
    <property type="project" value="TreeGrafter"/>
</dbReference>
<organism evidence="5 6">
    <name type="scientific">Symbiodinium microadriaticum</name>
    <name type="common">Dinoflagellate</name>
    <name type="synonym">Zooxanthella microadriatica</name>
    <dbReference type="NCBI Taxonomy" id="2951"/>
    <lineage>
        <taxon>Eukaryota</taxon>
        <taxon>Sar</taxon>
        <taxon>Alveolata</taxon>
        <taxon>Dinophyceae</taxon>
        <taxon>Suessiales</taxon>
        <taxon>Symbiodiniaceae</taxon>
        <taxon>Symbiodinium</taxon>
    </lineage>
</organism>
<dbReference type="AlphaFoldDB" id="A0A1Q9DAP0"/>
<name>A0A1Q9DAP0_SYMMI</name>
<gene>
    <name evidence="5" type="primary">taf73</name>
    <name evidence="5" type="ORF">AK812_SmicGene26023</name>
</gene>
<dbReference type="PROSITE" id="PS50082">
    <property type="entry name" value="WD_REPEATS_2"/>
    <property type="match status" value="1"/>
</dbReference>
<dbReference type="PANTHER" id="PTHR19879:SF1">
    <property type="entry name" value="CANNONBALL-RELATED"/>
    <property type="match status" value="1"/>
</dbReference>
<reference evidence="5 6" key="1">
    <citation type="submission" date="2016-02" db="EMBL/GenBank/DDBJ databases">
        <title>Genome analysis of coral dinoflagellate symbionts highlights evolutionary adaptations to a symbiotic lifestyle.</title>
        <authorList>
            <person name="Aranda M."/>
            <person name="Li Y."/>
            <person name="Liew Y.J."/>
            <person name="Baumgarten S."/>
            <person name="Simakov O."/>
            <person name="Wilson M."/>
            <person name="Piel J."/>
            <person name="Ashoor H."/>
            <person name="Bougouffa S."/>
            <person name="Bajic V.B."/>
            <person name="Ryu T."/>
            <person name="Ravasi T."/>
            <person name="Bayer T."/>
            <person name="Micklem G."/>
            <person name="Kim H."/>
            <person name="Bhak J."/>
            <person name="Lajeunesse T.C."/>
            <person name="Voolstra C.R."/>
        </authorList>
    </citation>
    <scope>NUCLEOTIDE SEQUENCE [LARGE SCALE GENOMIC DNA]</scope>
    <source>
        <strain evidence="5 6">CCMP2467</strain>
    </source>
</reference>
<dbReference type="InterPro" id="IPR015943">
    <property type="entry name" value="WD40/YVTN_repeat-like_dom_sf"/>
</dbReference>
<dbReference type="PROSITE" id="PS00678">
    <property type="entry name" value="WD_REPEATS_1"/>
    <property type="match status" value="1"/>
</dbReference>
<evidence type="ECO:0000256" key="4">
    <source>
        <dbReference type="SAM" id="MobiDB-lite"/>
    </source>
</evidence>
<evidence type="ECO:0000313" key="5">
    <source>
        <dbReference type="EMBL" id="OLP92200.1"/>
    </source>
</evidence>
<evidence type="ECO:0000256" key="2">
    <source>
        <dbReference type="ARBA" id="ARBA00022737"/>
    </source>
</evidence>
<evidence type="ECO:0000313" key="6">
    <source>
        <dbReference type="Proteomes" id="UP000186817"/>
    </source>
</evidence>
<protein>
    <submittedName>
        <fullName evidence="5">Transcription initiation factor TFIID subunit taf73</fullName>
    </submittedName>
</protein>
<evidence type="ECO:0000256" key="3">
    <source>
        <dbReference type="PROSITE-ProRule" id="PRU00221"/>
    </source>
</evidence>
<keyword evidence="5" id="KW-0396">Initiation factor</keyword>
<feature type="compositionally biased region" description="Basic and acidic residues" evidence="4">
    <location>
        <begin position="187"/>
        <end position="200"/>
    </location>
</feature>
<dbReference type="OrthoDB" id="431715at2759"/>
<dbReference type="SMART" id="SM00320">
    <property type="entry name" value="WD40"/>
    <property type="match status" value="4"/>
</dbReference>
<comment type="caution">
    <text evidence="5">The sequence shown here is derived from an EMBL/GenBank/DDBJ whole genome shotgun (WGS) entry which is preliminary data.</text>
</comment>
<dbReference type="GO" id="GO:0003743">
    <property type="term" value="F:translation initiation factor activity"/>
    <property type="evidence" value="ECO:0007669"/>
    <property type="project" value="UniProtKB-KW"/>
</dbReference>
<feature type="region of interest" description="Disordered" evidence="4">
    <location>
        <begin position="131"/>
        <end position="200"/>
    </location>
</feature>